<keyword evidence="2 4" id="KW-0862">Zinc</keyword>
<name>A0A5J5HNV4_9BACI</name>
<dbReference type="RefSeq" id="WP_150441436.1">
    <property type="nucleotide sequence ID" value="NZ_VYKL01000028.1"/>
</dbReference>
<dbReference type="OrthoDB" id="9806940at2"/>
<evidence type="ECO:0000256" key="1">
    <source>
        <dbReference type="ARBA" id="ARBA00022723"/>
    </source>
</evidence>
<dbReference type="InterPro" id="IPR002328">
    <property type="entry name" value="ADH_Zn_CS"/>
</dbReference>
<dbReference type="EMBL" id="VYKL01000028">
    <property type="protein sequence ID" value="KAA9021062.1"/>
    <property type="molecule type" value="Genomic_DNA"/>
</dbReference>
<dbReference type="SUPFAM" id="SSF51735">
    <property type="entry name" value="NAD(P)-binding Rossmann-fold domains"/>
    <property type="match status" value="1"/>
</dbReference>
<dbReference type="Pfam" id="PF08240">
    <property type="entry name" value="ADH_N"/>
    <property type="match status" value="1"/>
</dbReference>
<dbReference type="AlphaFoldDB" id="A0A5J5HNV4"/>
<dbReference type="Proteomes" id="UP000326671">
    <property type="component" value="Unassembled WGS sequence"/>
</dbReference>
<keyword evidence="1 4" id="KW-0479">Metal-binding</keyword>
<keyword evidence="3" id="KW-0560">Oxidoreductase</keyword>
<accession>A0A5J5HNV4</accession>
<comment type="similarity">
    <text evidence="4">Belongs to the zinc-containing alcohol dehydrogenase family.</text>
</comment>
<dbReference type="InterPro" id="IPR020843">
    <property type="entry name" value="ER"/>
</dbReference>
<keyword evidence="7" id="KW-1185">Reference proteome</keyword>
<dbReference type="PANTHER" id="PTHR43401">
    <property type="entry name" value="L-THREONINE 3-DEHYDROGENASE"/>
    <property type="match status" value="1"/>
</dbReference>
<dbReference type="CDD" id="cd08260">
    <property type="entry name" value="Zn_ADH6"/>
    <property type="match status" value="1"/>
</dbReference>
<dbReference type="InterPro" id="IPR050129">
    <property type="entry name" value="Zn_alcohol_dh"/>
</dbReference>
<dbReference type="GO" id="GO:0016491">
    <property type="term" value="F:oxidoreductase activity"/>
    <property type="evidence" value="ECO:0007669"/>
    <property type="project" value="UniProtKB-KW"/>
</dbReference>
<proteinExistence type="inferred from homology"/>
<dbReference type="Pfam" id="PF00107">
    <property type="entry name" value="ADH_zinc_N"/>
    <property type="match status" value="1"/>
</dbReference>
<dbReference type="InterPro" id="IPR036291">
    <property type="entry name" value="NAD(P)-bd_dom_sf"/>
</dbReference>
<evidence type="ECO:0000313" key="6">
    <source>
        <dbReference type="EMBL" id="KAA9021062.1"/>
    </source>
</evidence>
<protein>
    <submittedName>
        <fullName evidence="6">Zinc-dependent alcohol dehydrogenase family protein</fullName>
    </submittedName>
</protein>
<dbReference type="InterPro" id="IPR013149">
    <property type="entry name" value="ADH-like_C"/>
</dbReference>
<comment type="cofactor">
    <cofactor evidence="4">
        <name>Zn(2+)</name>
        <dbReference type="ChEBI" id="CHEBI:29105"/>
    </cofactor>
</comment>
<dbReference type="SUPFAM" id="SSF50129">
    <property type="entry name" value="GroES-like"/>
    <property type="match status" value="1"/>
</dbReference>
<evidence type="ECO:0000313" key="7">
    <source>
        <dbReference type="Proteomes" id="UP000326671"/>
    </source>
</evidence>
<dbReference type="PROSITE" id="PS00059">
    <property type="entry name" value="ADH_ZINC"/>
    <property type="match status" value="1"/>
</dbReference>
<dbReference type="Gene3D" id="3.40.50.720">
    <property type="entry name" value="NAD(P)-binding Rossmann-like Domain"/>
    <property type="match status" value="1"/>
</dbReference>
<evidence type="ECO:0000256" key="3">
    <source>
        <dbReference type="ARBA" id="ARBA00023002"/>
    </source>
</evidence>
<reference evidence="6 7" key="1">
    <citation type="submission" date="2019-09" db="EMBL/GenBank/DDBJ databases">
        <title>Whole genome sequences of isolates from the Mars Exploration Rovers.</title>
        <authorList>
            <person name="Seuylemezian A."/>
            <person name="Vaishampayan P."/>
        </authorList>
    </citation>
    <scope>NUCLEOTIDE SEQUENCE [LARGE SCALE GENOMIC DNA]</scope>
    <source>
        <strain evidence="6 7">MER_TA_151</strain>
    </source>
</reference>
<dbReference type="Gene3D" id="3.90.180.10">
    <property type="entry name" value="Medium-chain alcohol dehydrogenases, catalytic domain"/>
    <property type="match status" value="1"/>
</dbReference>
<gene>
    <name evidence="6" type="ORF">F4V44_18130</name>
</gene>
<evidence type="ECO:0000256" key="4">
    <source>
        <dbReference type="RuleBase" id="RU361277"/>
    </source>
</evidence>
<dbReference type="SMART" id="SM00829">
    <property type="entry name" value="PKS_ER"/>
    <property type="match status" value="1"/>
</dbReference>
<evidence type="ECO:0000256" key="2">
    <source>
        <dbReference type="ARBA" id="ARBA00022833"/>
    </source>
</evidence>
<comment type="caution">
    <text evidence="6">The sequence shown here is derived from an EMBL/GenBank/DDBJ whole genome shotgun (WGS) entry which is preliminary data.</text>
</comment>
<sequence>MRALLLEETGKPMEVKEVSDPTLTPDGVIIKVMANGICRSDWHIWAGDANVVKEFPHVLGHEFTGTVEEVGNNVKKFQKGDKVIVPVAQSDNTCPHCLGGHHNLCDNRVIPGINYWGGYSQYVHVPNADGNLVTLPETMDFVSAASLGCRFVTAYHGMVDQVKVQAGEWVVIHGCGGVGLSAIQLASSLGAKVIAVDIGEDKLEIAKQLGAHITVNGTQNDSVEAVREITKGGADVSVDALGISDTCQNAILGLGKRGRHLQIGLTTKKEKGYISLPIDMIVAKEIQLIGSSGMPTSRYSAMFNLIESVHIDPSKLVTERVSLEEAYGVIAGMSEYSNVGISVVDRF</sequence>
<evidence type="ECO:0000259" key="5">
    <source>
        <dbReference type="SMART" id="SM00829"/>
    </source>
</evidence>
<dbReference type="GO" id="GO:0008270">
    <property type="term" value="F:zinc ion binding"/>
    <property type="evidence" value="ECO:0007669"/>
    <property type="project" value="InterPro"/>
</dbReference>
<feature type="domain" description="Enoyl reductase (ER)" evidence="5">
    <location>
        <begin position="10"/>
        <end position="344"/>
    </location>
</feature>
<dbReference type="InterPro" id="IPR011032">
    <property type="entry name" value="GroES-like_sf"/>
</dbReference>
<dbReference type="InterPro" id="IPR013154">
    <property type="entry name" value="ADH-like_N"/>
</dbReference>
<organism evidence="6 7">
    <name type="scientific">Niallia endozanthoxylica</name>
    <dbReference type="NCBI Taxonomy" id="2036016"/>
    <lineage>
        <taxon>Bacteria</taxon>
        <taxon>Bacillati</taxon>
        <taxon>Bacillota</taxon>
        <taxon>Bacilli</taxon>
        <taxon>Bacillales</taxon>
        <taxon>Bacillaceae</taxon>
        <taxon>Niallia</taxon>
    </lineage>
</organism>
<dbReference type="PANTHER" id="PTHR43401:SF5">
    <property type="entry name" value="ALCOHOL DEHYDROGENASE-RELATED"/>
    <property type="match status" value="1"/>
</dbReference>